<reference evidence="1" key="1">
    <citation type="submission" date="2021-03" db="EMBL/GenBank/DDBJ databases">
        <title>Study of the foodborne Vibrio vulnificus isolates from China.</title>
        <authorList>
            <person name="Zheng Z."/>
            <person name="Ye L."/>
        </authorList>
    </citation>
    <scope>NUCLEOTIDE SEQUENCE</scope>
    <source>
        <strain evidence="1">Vv1582</strain>
    </source>
</reference>
<dbReference type="Proteomes" id="UP000664056">
    <property type="component" value="Unassembled WGS sequence"/>
</dbReference>
<accession>A0AAW4HI06</accession>
<comment type="caution">
    <text evidence="1">The sequence shown here is derived from an EMBL/GenBank/DDBJ whole genome shotgun (WGS) entry which is preliminary data.</text>
</comment>
<gene>
    <name evidence="1" type="ORF">J0J18_23900</name>
</gene>
<name>A0AAW4HI06_VIBVL</name>
<organism evidence="1 2">
    <name type="scientific">Vibrio vulnificus</name>
    <dbReference type="NCBI Taxonomy" id="672"/>
    <lineage>
        <taxon>Bacteria</taxon>
        <taxon>Pseudomonadati</taxon>
        <taxon>Pseudomonadota</taxon>
        <taxon>Gammaproteobacteria</taxon>
        <taxon>Vibrionales</taxon>
        <taxon>Vibrionaceae</taxon>
        <taxon>Vibrio</taxon>
    </lineage>
</organism>
<evidence type="ECO:0000313" key="2">
    <source>
        <dbReference type="Proteomes" id="UP000664056"/>
    </source>
</evidence>
<dbReference type="AlphaFoldDB" id="A0AAW4HI06"/>
<protein>
    <submittedName>
        <fullName evidence="1">Uncharacterized protein</fullName>
    </submittedName>
</protein>
<evidence type="ECO:0000313" key="1">
    <source>
        <dbReference type="EMBL" id="MBN8124740.1"/>
    </source>
</evidence>
<proteinExistence type="predicted"/>
<dbReference type="EMBL" id="JAFKOQ010000147">
    <property type="protein sequence ID" value="MBN8124740.1"/>
    <property type="molecule type" value="Genomic_DNA"/>
</dbReference>
<feature type="non-terminal residue" evidence="1">
    <location>
        <position position="1"/>
    </location>
</feature>
<dbReference type="RefSeq" id="WP_206623286.1">
    <property type="nucleotide sequence ID" value="NZ_JAFKOQ010000147.1"/>
</dbReference>
<sequence length="64" mass="7296">LPYELHETKPNCLSELFADRPELCRSVGIMPIGKISSLHSYPDFNTTRNTQKQSFTVQNGAYNH</sequence>